<gene>
    <name evidence="7" type="ORF">SAMN05421736_108156</name>
</gene>
<dbReference type="SUPFAM" id="SSF52091">
    <property type="entry name" value="SpoIIaa-like"/>
    <property type="match status" value="1"/>
</dbReference>
<dbReference type="STRING" id="1503961.SAMN05421736_108156"/>
<feature type="transmembrane region" description="Helical" evidence="5">
    <location>
        <begin position="21"/>
        <end position="42"/>
    </location>
</feature>
<dbReference type="InterPro" id="IPR036513">
    <property type="entry name" value="STAS_dom_sf"/>
</dbReference>
<feature type="transmembrane region" description="Helical" evidence="5">
    <location>
        <begin position="94"/>
        <end position="113"/>
    </location>
</feature>
<accession>A0A1H3RKR1</accession>
<dbReference type="GO" id="GO:0055085">
    <property type="term" value="P:transmembrane transport"/>
    <property type="evidence" value="ECO:0007669"/>
    <property type="project" value="InterPro"/>
</dbReference>
<organism evidence="7 8">
    <name type="scientific">Evansella caseinilytica</name>
    <dbReference type="NCBI Taxonomy" id="1503961"/>
    <lineage>
        <taxon>Bacteria</taxon>
        <taxon>Bacillati</taxon>
        <taxon>Bacillota</taxon>
        <taxon>Bacilli</taxon>
        <taxon>Bacillales</taxon>
        <taxon>Bacillaceae</taxon>
        <taxon>Evansella</taxon>
    </lineage>
</organism>
<keyword evidence="3 5" id="KW-1133">Transmembrane helix</keyword>
<dbReference type="Proteomes" id="UP000198935">
    <property type="component" value="Unassembled WGS sequence"/>
</dbReference>
<evidence type="ECO:0000313" key="8">
    <source>
        <dbReference type="Proteomes" id="UP000198935"/>
    </source>
</evidence>
<dbReference type="PROSITE" id="PS50801">
    <property type="entry name" value="STAS"/>
    <property type="match status" value="1"/>
</dbReference>
<feature type="transmembrane region" description="Helical" evidence="5">
    <location>
        <begin position="326"/>
        <end position="356"/>
    </location>
</feature>
<name>A0A1H3RKR1_9BACI</name>
<dbReference type="CDD" id="cd07042">
    <property type="entry name" value="STAS_SulP_like_sulfate_transporter"/>
    <property type="match status" value="1"/>
</dbReference>
<dbReference type="Gene3D" id="3.30.750.24">
    <property type="entry name" value="STAS domain"/>
    <property type="match status" value="1"/>
</dbReference>
<dbReference type="GO" id="GO:0016020">
    <property type="term" value="C:membrane"/>
    <property type="evidence" value="ECO:0007669"/>
    <property type="project" value="UniProtKB-SubCell"/>
</dbReference>
<evidence type="ECO:0000256" key="4">
    <source>
        <dbReference type="ARBA" id="ARBA00023136"/>
    </source>
</evidence>
<protein>
    <submittedName>
        <fullName evidence="7">Sulfate permease, SulP family</fullName>
    </submittedName>
</protein>
<dbReference type="InterPro" id="IPR011547">
    <property type="entry name" value="SLC26A/SulP_dom"/>
</dbReference>
<feature type="transmembrane region" description="Helical" evidence="5">
    <location>
        <begin position="70"/>
        <end position="88"/>
    </location>
</feature>
<dbReference type="Pfam" id="PF01740">
    <property type="entry name" value="STAS"/>
    <property type="match status" value="1"/>
</dbReference>
<proteinExistence type="predicted"/>
<keyword evidence="4 5" id="KW-0472">Membrane</keyword>
<evidence type="ECO:0000256" key="3">
    <source>
        <dbReference type="ARBA" id="ARBA00022989"/>
    </source>
</evidence>
<dbReference type="InterPro" id="IPR001902">
    <property type="entry name" value="SLC26A/SulP_fam"/>
</dbReference>
<evidence type="ECO:0000256" key="2">
    <source>
        <dbReference type="ARBA" id="ARBA00022692"/>
    </source>
</evidence>
<dbReference type="AlphaFoldDB" id="A0A1H3RKR1"/>
<evidence type="ECO:0000256" key="1">
    <source>
        <dbReference type="ARBA" id="ARBA00004141"/>
    </source>
</evidence>
<feature type="transmembrane region" description="Helical" evidence="5">
    <location>
        <begin position="48"/>
        <end position="65"/>
    </location>
</feature>
<evidence type="ECO:0000259" key="6">
    <source>
        <dbReference type="PROSITE" id="PS50801"/>
    </source>
</evidence>
<dbReference type="InterPro" id="IPR002645">
    <property type="entry name" value="STAS_dom"/>
</dbReference>
<feature type="transmembrane region" description="Helical" evidence="5">
    <location>
        <begin position="246"/>
        <end position="268"/>
    </location>
</feature>
<sequence>MKGLFTGRFEGYSLGHFQKDLLSGMIVGVVALPLAMSFAIASGVKPEYGIYTACIAGIFISLFGGSKYQIGGPTGAFVPILLGIVVTYGYKDLLLAGLLAGVILCLMGIFKLGSLIKFIPRPVTVGFTSGIAVIIFTGQIASFLGLTGIKKHEEFIANLKEIVVHIGTTNFYSILTAFICFFIILITPKILPKIPGSLAGIAISTIIATVFFSGHVPTIGTAYGTIPNTLPQLEIPEITLERIRQLIGPAFVIAMLGGIESLLSAVVADGMTNSKHNSNKELIGQGIANIVTPLFGGIPATGAIARTATNIKNGAVTPMSGVIHGVFVLFTLLLLAPYASHIPLASMAPILMVVAWNMSEQKHFVHILKMKTGDSLVLLVTFLLTVFTSLTTAVEIGLILAIILFTKRMSSMLVISKVLPDHTTKNEKVLPHVVNKAHDCPQISIYTIEGPLFFGAAQTFEQNILATIHYKPKVLILRMGKVPFIDTTGESYFTNIMKHFKKQGGLLLISGIQSELKTTLDKNGLYNEVGGENFFDHTGEAISCALEHLNTKKCIGCKHFAFRECAYLCQHSQEVNIINNKTNALDF</sequence>
<keyword evidence="2 5" id="KW-0812">Transmembrane</keyword>
<feature type="transmembrane region" description="Helical" evidence="5">
    <location>
        <begin position="125"/>
        <end position="149"/>
    </location>
</feature>
<feature type="transmembrane region" description="Helical" evidence="5">
    <location>
        <begin position="198"/>
        <end position="226"/>
    </location>
</feature>
<feature type="transmembrane region" description="Helical" evidence="5">
    <location>
        <begin position="376"/>
        <end position="405"/>
    </location>
</feature>
<evidence type="ECO:0000313" key="7">
    <source>
        <dbReference type="EMBL" id="SDZ26210.1"/>
    </source>
</evidence>
<evidence type="ECO:0000256" key="5">
    <source>
        <dbReference type="SAM" id="Phobius"/>
    </source>
</evidence>
<feature type="domain" description="STAS" evidence="6">
    <location>
        <begin position="441"/>
        <end position="545"/>
    </location>
</feature>
<dbReference type="PANTHER" id="PTHR11814">
    <property type="entry name" value="SULFATE TRANSPORTER"/>
    <property type="match status" value="1"/>
</dbReference>
<dbReference type="OrthoDB" id="9771198at2"/>
<dbReference type="EMBL" id="FNPI01000008">
    <property type="protein sequence ID" value="SDZ26210.1"/>
    <property type="molecule type" value="Genomic_DNA"/>
</dbReference>
<reference evidence="8" key="1">
    <citation type="submission" date="2016-10" db="EMBL/GenBank/DDBJ databases">
        <authorList>
            <person name="Varghese N."/>
            <person name="Submissions S."/>
        </authorList>
    </citation>
    <scope>NUCLEOTIDE SEQUENCE [LARGE SCALE GENOMIC DNA]</scope>
    <source>
        <strain evidence="8">SP</strain>
    </source>
</reference>
<dbReference type="Pfam" id="PF00916">
    <property type="entry name" value="Sulfate_transp"/>
    <property type="match status" value="1"/>
</dbReference>
<keyword evidence="8" id="KW-1185">Reference proteome</keyword>
<comment type="subcellular location">
    <subcellularLocation>
        <location evidence="1">Membrane</location>
        <topology evidence="1">Multi-pass membrane protein</topology>
    </subcellularLocation>
</comment>
<feature type="transmembrane region" description="Helical" evidence="5">
    <location>
        <begin position="169"/>
        <end position="186"/>
    </location>
</feature>
<dbReference type="NCBIfam" id="TIGR00815">
    <property type="entry name" value="sulP"/>
    <property type="match status" value="1"/>
</dbReference>